<gene>
    <name evidence="3" type="ORF">H9647_09630</name>
</gene>
<proteinExistence type="predicted"/>
<dbReference type="InterPro" id="IPR014973">
    <property type="entry name" value="DUF1835"/>
</dbReference>
<accession>A0ABR8SY49</accession>
<name>A0ABR8SY49_9BACL</name>
<dbReference type="Pfam" id="PF12395">
    <property type="entry name" value="DUF3658"/>
    <property type="match status" value="1"/>
</dbReference>
<comment type="caution">
    <text evidence="3">The sequence shown here is derived from an EMBL/GenBank/DDBJ whole genome shotgun (WGS) entry which is preliminary data.</text>
</comment>
<protein>
    <submittedName>
        <fullName evidence="3">DUF1835 domain-containing protein</fullName>
    </submittedName>
</protein>
<reference evidence="3 4" key="1">
    <citation type="submission" date="2020-08" db="EMBL/GenBank/DDBJ databases">
        <title>A Genomic Blueprint of the Chicken Gut Microbiome.</title>
        <authorList>
            <person name="Gilroy R."/>
            <person name="Ravi A."/>
            <person name="Getino M."/>
            <person name="Pursley I."/>
            <person name="Horton D.L."/>
            <person name="Alikhan N.-F."/>
            <person name="Baker D."/>
            <person name="Gharbi K."/>
            <person name="Hall N."/>
            <person name="Watson M."/>
            <person name="Adriaenssens E.M."/>
            <person name="Foster-Nyarko E."/>
            <person name="Jarju S."/>
            <person name="Secka A."/>
            <person name="Antonio M."/>
            <person name="Oren A."/>
            <person name="Chaudhuri R."/>
            <person name="La Ragione R.M."/>
            <person name="Hildebrand F."/>
            <person name="Pallen M.J."/>
        </authorList>
    </citation>
    <scope>NUCLEOTIDE SEQUENCE [LARGE SCALE GENOMIC DNA]</scope>
    <source>
        <strain evidence="3 4">Sa2BVA9</strain>
    </source>
</reference>
<evidence type="ECO:0000259" key="2">
    <source>
        <dbReference type="Pfam" id="PF12395"/>
    </source>
</evidence>
<dbReference type="Pfam" id="PF08874">
    <property type="entry name" value="DUF1835"/>
    <property type="match status" value="1"/>
</dbReference>
<feature type="domain" description="DUF3658" evidence="2">
    <location>
        <begin position="167"/>
        <end position="274"/>
    </location>
</feature>
<dbReference type="Proteomes" id="UP000608071">
    <property type="component" value="Unassembled WGS sequence"/>
</dbReference>
<sequence>MTNQHVHIMFGMEEQGILKAALHKAEIRHNHKVISFNDWFAYGPLKQLHLEEGEKQRTRWLSARLSNYEPLYTYNPDHQTGRVVETIQSLSEETNVTLWHGNHAHDQIGIRFVLSLLRDRKMNMKLVNPIQKESNIVGNVHTNPVNLAQLKASDYTPFLHKMDEFNLLTQEEINAFVLDWEQISNDPALFRIWENDHVKLCSEDALDQDLRNVIIEQSSLYPDQYVPASKVVSEVVRKREGYSLRKDFLEYRLRSLIQEKQLLFKGAPGQLHRYRVKWEMEEVI</sequence>
<keyword evidence="4" id="KW-1185">Reference proteome</keyword>
<evidence type="ECO:0000313" key="3">
    <source>
        <dbReference type="EMBL" id="MBD7968325.1"/>
    </source>
</evidence>
<dbReference type="EMBL" id="JACSQL010000003">
    <property type="protein sequence ID" value="MBD7968325.1"/>
    <property type="molecule type" value="Genomic_DNA"/>
</dbReference>
<dbReference type="InterPro" id="IPR022123">
    <property type="entry name" value="DUF3658"/>
</dbReference>
<dbReference type="RefSeq" id="WP_191799564.1">
    <property type="nucleotide sequence ID" value="NZ_JACSQL010000003.1"/>
</dbReference>
<evidence type="ECO:0000259" key="1">
    <source>
        <dbReference type="Pfam" id="PF08874"/>
    </source>
</evidence>
<organism evidence="3 4">
    <name type="scientific">Paenibacillus gallinarum</name>
    <dbReference type="NCBI Taxonomy" id="2762232"/>
    <lineage>
        <taxon>Bacteria</taxon>
        <taxon>Bacillati</taxon>
        <taxon>Bacillota</taxon>
        <taxon>Bacilli</taxon>
        <taxon>Bacillales</taxon>
        <taxon>Paenibacillaceae</taxon>
        <taxon>Paenibacillus</taxon>
    </lineage>
</organism>
<feature type="domain" description="DUF1835" evidence="1">
    <location>
        <begin position="6"/>
        <end position="128"/>
    </location>
</feature>
<evidence type="ECO:0000313" key="4">
    <source>
        <dbReference type="Proteomes" id="UP000608071"/>
    </source>
</evidence>